<accession>A0A067SNQ0</accession>
<dbReference type="Gene3D" id="3.40.50.1820">
    <property type="entry name" value="alpha/beta hydrolase"/>
    <property type="match status" value="1"/>
</dbReference>
<dbReference type="SUPFAM" id="SSF53474">
    <property type="entry name" value="alpha/beta-Hydrolases"/>
    <property type="match status" value="1"/>
</dbReference>
<proteinExistence type="predicted"/>
<evidence type="ECO:0000256" key="1">
    <source>
        <dbReference type="SAM" id="MobiDB-lite"/>
    </source>
</evidence>
<feature type="region of interest" description="Disordered" evidence="1">
    <location>
        <begin position="342"/>
        <end position="443"/>
    </location>
</feature>
<dbReference type="PANTHER" id="PTHR47842">
    <property type="entry name" value="EXPRESSED PROTEIN"/>
    <property type="match status" value="1"/>
</dbReference>
<dbReference type="PANTHER" id="PTHR47842:SF3">
    <property type="entry name" value="DUF676 DOMAIN-CONTAINING PROTEIN"/>
    <property type="match status" value="1"/>
</dbReference>
<organism evidence="2 3">
    <name type="scientific">Galerina marginata (strain CBS 339.88)</name>
    <dbReference type="NCBI Taxonomy" id="685588"/>
    <lineage>
        <taxon>Eukaryota</taxon>
        <taxon>Fungi</taxon>
        <taxon>Dikarya</taxon>
        <taxon>Basidiomycota</taxon>
        <taxon>Agaricomycotina</taxon>
        <taxon>Agaricomycetes</taxon>
        <taxon>Agaricomycetidae</taxon>
        <taxon>Agaricales</taxon>
        <taxon>Agaricineae</taxon>
        <taxon>Strophariaceae</taxon>
        <taxon>Galerina</taxon>
    </lineage>
</organism>
<dbReference type="Proteomes" id="UP000027222">
    <property type="component" value="Unassembled WGS sequence"/>
</dbReference>
<dbReference type="InterPro" id="IPR029058">
    <property type="entry name" value="AB_hydrolase_fold"/>
</dbReference>
<keyword evidence="3" id="KW-1185">Reference proteome</keyword>
<name>A0A067SNQ0_GALM3</name>
<dbReference type="AlphaFoldDB" id="A0A067SNQ0"/>
<feature type="compositionally biased region" description="Basic and acidic residues" evidence="1">
    <location>
        <begin position="309"/>
        <end position="327"/>
    </location>
</feature>
<gene>
    <name evidence="2" type="ORF">GALMADRAFT_252627</name>
</gene>
<feature type="region of interest" description="Disordered" evidence="1">
    <location>
        <begin position="307"/>
        <end position="327"/>
    </location>
</feature>
<dbReference type="OrthoDB" id="3248508at2759"/>
<dbReference type="HOGENOM" id="CLU_026391_0_0_1"/>
<evidence type="ECO:0000313" key="2">
    <source>
        <dbReference type="EMBL" id="KDR72511.1"/>
    </source>
</evidence>
<reference evidence="3" key="1">
    <citation type="journal article" date="2014" name="Proc. Natl. Acad. Sci. U.S.A.">
        <title>Extensive sampling of basidiomycete genomes demonstrates inadequacy of the white-rot/brown-rot paradigm for wood decay fungi.</title>
        <authorList>
            <person name="Riley R."/>
            <person name="Salamov A.A."/>
            <person name="Brown D.W."/>
            <person name="Nagy L.G."/>
            <person name="Floudas D."/>
            <person name="Held B.W."/>
            <person name="Levasseur A."/>
            <person name="Lombard V."/>
            <person name="Morin E."/>
            <person name="Otillar R."/>
            <person name="Lindquist E.A."/>
            <person name="Sun H."/>
            <person name="LaButti K.M."/>
            <person name="Schmutz J."/>
            <person name="Jabbour D."/>
            <person name="Luo H."/>
            <person name="Baker S.E."/>
            <person name="Pisabarro A.G."/>
            <person name="Walton J.D."/>
            <person name="Blanchette R.A."/>
            <person name="Henrissat B."/>
            <person name="Martin F."/>
            <person name="Cullen D."/>
            <person name="Hibbett D.S."/>
            <person name="Grigoriev I.V."/>
        </authorList>
    </citation>
    <scope>NUCLEOTIDE SEQUENCE [LARGE SCALE GENOMIC DNA]</scope>
    <source>
        <strain evidence="3">CBS 339.88</strain>
    </source>
</reference>
<feature type="compositionally biased region" description="Basic and acidic residues" evidence="1">
    <location>
        <begin position="389"/>
        <end position="430"/>
    </location>
</feature>
<evidence type="ECO:0000313" key="3">
    <source>
        <dbReference type="Proteomes" id="UP000027222"/>
    </source>
</evidence>
<dbReference type="STRING" id="685588.A0A067SNQ0"/>
<evidence type="ECO:0008006" key="4">
    <source>
        <dbReference type="Google" id="ProtNLM"/>
    </source>
</evidence>
<protein>
    <recommendedName>
        <fullName evidence="4">AB hydrolase-1 domain-containing protein</fullName>
    </recommendedName>
</protein>
<dbReference type="EMBL" id="KL142388">
    <property type="protein sequence ID" value="KDR72511.1"/>
    <property type="molecule type" value="Genomic_DNA"/>
</dbReference>
<sequence length="519" mass="57438">MPTLVHLIYIHGFQGNDTTFQSFPKHLQEHLESRIPQHLDVKIQSSLYPTYKSVKPISHATKNFLEWLTTQPPGPVILLGHSMGGLLAADAATDSSNNPDRYPGGRPKRIVGVIAFDTPYLGMHPHVVITGIASLLPKGDGSEKKEKSEEAMNEHPQVNVIDQKVTDDWEAFKKKGNINPGNAPYATSIAPRATSSQESIVSATSSNLGISPLASPVPSSSPASFPATFVDRALTFIAAKNDDPLVRWLRKHADEPFSAGKRWVTEHFQFGICMFDPPGLKARYSRLVEWETEGGMWVNYWTTTVPPAEDSHHHAVETSSDIRKSTENERLDNDQALLMNGILITPNGDPSHLTDSSKKSTSPTTNSQEDDTPEATPADDAHFGPPTKSEAKAVQKEANKQLKEEQKVVKEAEKQKKREEKQVKQEEKAQAKALQQQEKKAKKSKIERHFVVLPNGLGQVLGGMEKWENVPIAGVEDEVNAHTGLFIPKQNLDYEGLVDRVSNTVLGWCERLPKSEVKQ</sequence>